<dbReference type="EMBL" id="LGTK01000005">
    <property type="protein sequence ID" value="KPH77859.1"/>
    <property type="molecule type" value="Genomic_DNA"/>
</dbReference>
<organism evidence="1 2">
    <name type="scientific">Oceanobacillus caeni</name>
    <dbReference type="NCBI Taxonomy" id="405946"/>
    <lineage>
        <taxon>Bacteria</taxon>
        <taxon>Bacillati</taxon>
        <taxon>Bacillota</taxon>
        <taxon>Bacilli</taxon>
        <taxon>Bacillales</taxon>
        <taxon>Bacillaceae</taxon>
        <taxon>Oceanobacillus</taxon>
    </lineage>
</organism>
<gene>
    <name evidence="1" type="ORF">AFL42_02580</name>
</gene>
<sequence length="120" mass="14668">MKKAILYMIRSLEPNEQFTRQEWTMNEHRKKFNIQIIKKFSDIGYPASNLKRPALQEMIKFMVNSNEKMDLIYFYGIEQCEKDWIRIKYLESTIRSYVHEIVFIKDKLVEEHVINKREMS</sequence>
<dbReference type="Proteomes" id="UP000037854">
    <property type="component" value="Unassembled WGS sequence"/>
</dbReference>
<proteinExistence type="predicted"/>
<evidence type="ECO:0000313" key="2">
    <source>
        <dbReference type="Proteomes" id="UP000037854"/>
    </source>
</evidence>
<name>A0ABR5MMG0_9BACI</name>
<dbReference type="InterPro" id="IPR036162">
    <property type="entry name" value="Resolvase-like_N_sf"/>
</dbReference>
<comment type="caution">
    <text evidence="1">The sequence shown here is derived from an EMBL/GenBank/DDBJ whole genome shotgun (WGS) entry which is preliminary data.</text>
</comment>
<protein>
    <submittedName>
        <fullName evidence="1">Uncharacterized protein</fullName>
    </submittedName>
</protein>
<dbReference type="RefSeq" id="WP_060667740.1">
    <property type="nucleotide sequence ID" value="NZ_LGTK01000005.1"/>
</dbReference>
<accession>A0ABR5MMG0</accession>
<dbReference type="SUPFAM" id="SSF53041">
    <property type="entry name" value="Resolvase-like"/>
    <property type="match status" value="1"/>
</dbReference>
<evidence type="ECO:0000313" key="1">
    <source>
        <dbReference type="EMBL" id="KPH77859.1"/>
    </source>
</evidence>
<dbReference type="Gene3D" id="3.40.50.1390">
    <property type="entry name" value="Resolvase, N-terminal catalytic domain"/>
    <property type="match status" value="1"/>
</dbReference>
<reference evidence="1 2" key="1">
    <citation type="submission" date="2015-07" db="EMBL/GenBank/DDBJ databases">
        <title>High-quality draft genome sequence of Oceanobacillus caeni HM6, a bacillus isolated from a human feces.</title>
        <authorList>
            <person name="Kumar J."/>
            <person name="Verma M.K."/>
            <person name="Pandey R."/>
            <person name="Bhambi M."/>
            <person name="Chauhan N."/>
        </authorList>
    </citation>
    <scope>NUCLEOTIDE SEQUENCE [LARGE SCALE GENOMIC DNA]</scope>
    <source>
        <strain evidence="1 2">HM6</strain>
    </source>
</reference>
<keyword evidence="2" id="KW-1185">Reference proteome</keyword>